<evidence type="ECO:0000256" key="1">
    <source>
        <dbReference type="SAM" id="MobiDB-lite"/>
    </source>
</evidence>
<feature type="compositionally biased region" description="Basic and acidic residues" evidence="1">
    <location>
        <begin position="74"/>
        <end position="84"/>
    </location>
</feature>
<feature type="compositionally biased region" description="Polar residues" evidence="1">
    <location>
        <begin position="24"/>
        <end position="50"/>
    </location>
</feature>
<feature type="compositionally biased region" description="Acidic residues" evidence="1">
    <location>
        <begin position="175"/>
        <end position="187"/>
    </location>
</feature>
<dbReference type="GeneID" id="66082872"/>
<feature type="region of interest" description="Disordered" evidence="1">
    <location>
        <begin position="293"/>
        <end position="384"/>
    </location>
</feature>
<dbReference type="AlphaFoldDB" id="A0A9P7UQ88"/>
<feature type="compositionally biased region" description="Low complexity" evidence="1">
    <location>
        <begin position="341"/>
        <end position="357"/>
    </location>
</feature>
<evidence type="ECO:0000313" key="3">
    <source>
        <dbReference type="Proteomes" id="UP001049176"/>
    </source>
</evidence>
<dbReference type="OrthoDB" id="3070163at2759"/>
<feature type="region of interest" description="Disordered" evidence="1">
    <location>
        <begin position="142"/>
        <end position="223"/>
    </location>
</feature>
<comment type="caution">
    <text evidence="2">The sequence shown here is derived from an EMBL/GenBank/DDBJ whole genome shotgun (WGS) entry which is preliminary data.</text>
</comment>
<dbReference type="RefSeq" id="XP_043004330.1">
    <property type="nucleotide sequence ID" value="XM_043158975.1"/>
</dbReference>
<dbReference type="KEGG" id="more:E1B28_013797"/>
<dbReference type="Proteomes" id="UP001049176">
    <property type="component" value="Chromosome 9"/>
</dbReference>
<gene>
    <name evidence="2" type="ORF">E1B28_013797</name>
</gene>
<dbReference type="EMBL" id="CM032189">
    <property type="protein sequence ID" value="KAG7087859.1"/>
    <property type="molecule type" value="Genomic_DNA"/>
</dbReference>
<organism evidence="2 3">
    <name type="scientific">Marasmius oreades</name>
    <name type="common">fairy-ring Marasmius</name>
    <dbReference type="NCBI Taxonomy" id="181124"/>
    <lineage>
        <taxon>Eukaryota</taxon>
        <taxon>Fungi</taxon>
        <taxon>Dikarya</taxon>
        <taxon>Basidiomycota</taxon>
        <taxon>Agaricomycotina</taxon>
        <taxon>Agaricomycetes</taxon>
        <taxon>Agaricomycetidae</taxon>
        <taxon>Agaricales</taxon>
        <taxon>Marasmiineae</taxon>
        <taxon>Marasmiaceae</taxon>
        <taxon>Marasmius</taxon>
    </lineage>
</organism>
<sequence>MPPRAKKKKNISSTNQHDDKTNTHSHAQTRSGVAASKATTSQPVAPTTGYTEDDYDLKTANGENLQPSLPCTRKNIDPAEPDRPRPRRSSAEVQAEKVVEERKKLKKMKEIQAKEDELERLKSMLREQQIVRERKARMRAYDLPQVPEETENEGYGSEVNLGGERDINAPSDSAEFIDVDNVSEDSSSEGIVELKPKAKEKPGRNTGGDGRKGKKRAASGTNTMQEALTACQPSGKTGLSKCFKASLQAPGGWEFGGLADSDIEDITLGEAEGATVTNESELDDNGMISLINDYTTPVNSQPGSKGSSAVSSRQPSVEFNPLPKKGAVRTAHLLTARAQPGSQHSSRAGSRSASRTHTPAESRAHSPNPAAQGSGEKGGQRVGTSAKEYPEFIRGNWSSRVLPTAKHAMFASDQPMVKFRRDKVLLETVQDIVNRTFPEITYVCSLDRDAVFQQIYNRLNETPSEIGSKAIKTVGEFFSHPEYNGHYRRILEYATWASDRLEDGPAFYAEPSASNIKPSDGNYVPPRGLFQSYFVIEMMKFYMSKMAQSSIEYGRPVGLVGLVCAAIKQAFRYYVKSKGHPPLVSLTKESERFSEVNVGKHVKAFVRYVASLTDDEWEDLMVLYEYSPNPPCDEGGASSDSDQSIKLYIPH</sequence>
<feature type="compositionally biased region" description="Basic residues" evidence="1">
    <location>
        <begin position="1"/>
        <end position="10"/>
    </location>
</feature>
<accession>A0A9P7UQ88</accession>
<feature type="compositionally biased region" description="Polar residues" evidence="1">
    <location>
        <begin position="293"/>
        <end position="317"/>
    </location>
</feature>
<keyword evidence="3" id="KW-1185">Reference proteome</keyword>
<evidence type="ECO:0000313" key="2">
    <source>
        <dbReference type="EMBL" id="KAG7087859.1"/>
    </source>
</evidence>
<proteinExistence type="predicted"/>
<feature type="compositionally biased region" description="Basic and acidic residues" evidence="1">
    <location>
        <begin position="192"/>
        <end position="203"/>
    </location>
</feature>
<protein>
    <submittedName>
        <fullName evidence="2">Uncharacterized protein</fullName>
    </submittedName>
</protein>
<name>A0A9P7UQ88_9AGAR</name>
<reference evidence="2" key="1">
    <citation type="journal article" date="2021" name="Genome Biol. Evol.">
        <title>The assembled and annotated genome of the fairy-ring fungus Marasmius oreades.</title>
        <authorList>
            <person name="Hiltunen M."/>
            <person name="Ament-Velasquez S.L."/>
            <person name="Johannesson H."/>
        </authorList>
    </citation>
    <scope>NUCLEOTIDE SEQUENCE</scope>
    <source>
        <strain evidence="2">03SP1</strain>
    </source>
</reference>
<feature type="region of interest" description="Disordered" evidence="1">
    <location>
        <begin position="1"/>
        <end position="99"/>
    </location>
</feature>